<protein>
    <submittedName>
        <fullName evidence="2">Uncharacterized protein</fullName>
    </submittedName>
</protein>
<name>A0A9P7EP35_9AGAM</name>
<keyword evidence="3" id="KW-1185">Reference proteome</keyword>
<dbReference type="Proteomes" id="UP000807769">
    <property type="component" value="Unassembled WGS sequence"/>
</dbReference>
<reference evidence="2" key="1">
    <citation type="journal article" date="2020" name="New Phytol.">
        <title>Comparative genomics reveals dynamic genome evolution in host specialist ectomycorrhizal fungi.</title>
        <authorList>
            <person name="Lofgren L.A."/>
            <person name="Nguyen N.H."/>
            <person name="Vilgalys R."/>
            <person name="Ruytinx J."/>
            <person name="Liao H.L."/>
            <person name="Branco S."/>
            <person name="Kuo A."/>
            <person name="LaButti K."/>
            <person name="Lipzen A."/>
            <person name="Andreopoulos W."/>
            <person name="Pangilinan J."/>
            <person name="Riley R."/>
            <person name="Hundley H."/>
            <person name="Na H."/>
            <person name="Barry K."/>
            <person name="Grigoriev I.V."/>
            <person name="Stajich J.E."/>
            <person name="Kennedy P.G."/>
        </authorList>
    </citation>
    <scope>NUCLEOTIDE SEQUENCE</scope>
    <source>
        <strain evidence="2">MN1</strain>
    </source>
</reference>
<keyword evidence="1" id="KW-1133">Transmembrane helix</keyword>
<keyword evidence="1" id="KW-0472">Membrane</keyword>
<proteinExistence type="predicted"/>
<evidence type="ECO:0000313" key="2">
    <source>
        <dbReference type="EMBL" id="KAG1827392.1"/>
    </source>
</evidence>
<dbReference type="AlphaFoldDB" id="A0A9P7EP35"/>
<evidence type="ECO:0000313" key="3">
    <source>
        <dbReference type="Proteomes" id="UP000807769"/>
    </source>
</evidence>
<dbReference type="GeneID" id="64628059"/>
<sequence>MSASSPMLTRYVLIRITSCHVSFVIWTLYFQDWVLRTYSDPEIGGRAHVSVIILQLLGILFGLPSRLGRNMTIWTTIFLLMRSGRLDTP</sequence>
<organism evidence="2 3">
    <name type="scientific">Suillus subaureus</name>
    <dbReference type="NCBI Taxonomy" id="48587"/>
    <lineage>
        <taxon>Eukaryota</taxon>
        <taxon>Fungi</taxon>
        <taxon>Dikarya</taxon>
        <taxon>Basidiomycota</taxon>
        <taxon>Agaricomycotina</taxon>
        <taxon>Agaricomycetes</taxon>
        <taxon>Agaricomycetidae</taxon>
        <taxon>Boletales</taxon>
        <taxon>Suillineae</taxon>
        <taxon>Suillaceae</taxon>
        <taxon>Suillus</taxon>
    </lineage>
</organism>
<gene>
    <name evidence="2" type="ORF">BJ212DRAFT_1311944</name>
</gene>
<accession>A0A9P7EP35</accession>
<keyword evidence="1" id="KW-0812">Transmembrane</keyword>
<comment type="caution">
    <text evidence="2">The sequence shown here is derived from an EMBL/GenBank/DDBJ whole genome shotgun (WGS) entry which is preliminary data.</text>
</comment>
<dbReference type="RefSeq" id="XP_041200239.1">
    <property type="nucleotide sequence ID" value="XM_041334042.1"/>
</dbReference>
<feature type="transmembrane region" description="Helical" evidence="1">
    <location>
        <begin position="12"/>
        <end position="31"/>
    </location>
</feature>
<feature type="transmembrane region" description="Helical" evidence="1">
    <location>
        <begin position="43"/>
        <end position="63"/>
    </location>
</feature>
<dbReference type="EMBL" id="JABBWG010000001">
    <property type="protein sequence ID" value="KAG1827392.1"/>
    <property type="molecule type" value="Genomic_DNA"/>
</dbReference>
<evidence type="ECO:0000256" key="1">
    <source>
        <dbReference type="SAM" id="Phobius"/>
    </source>
</evidence>